<keyword evidence="1" id="KW-0472">Membrane</keyword>
<evidence type="ECO:0000256" key="1">
    <source>
        <dbReference type="SAM" id="Phobius"/>
    </source>
</evidence>
<proteinExistence type="predicted"/>
<name>A0A0C1RDS8_9CLOT</name>
<accession>A0A0C1RDS8</accession>
<dbReference type="OrthoDB" id="10002997at2"/>
<reference evidence="2 3" key="1">
    <citation type="journal article" date="2015" name="Infect. Genet. Evol.">
        <title>Genomic sequences of six botulinum neurotoxin-producing strains representing three clostridial species illustrate the mobility and diversity of botulinum neurotoxin genes.</title>
        <authorList>
            <person name="Smith T.J."/>
            <person name="Hill K.K."/>
            <person name="Xie G."/>
            <person name="Foley B.T."/>
            <person name="Williamson C.H."/>
            <person name="Foster J.T."/>
            <person name="Johnson S.L."/>
            <person name="Chertkov O."/>
            <person name="Teshima H."/>
            <person name="Gibbons H.S."/>
            <person name="Johnsky L.A."/>
            <person name="Karavis M.A."/>
            <person name="Smith L.A."/>
        </authorList>
    </citation>
    <scope>NUCLEOTIDE SEQUENCE [LARGE SCALE GENOMIC DNA]</scope>
    <source>
        <strain evidence="2 3">CDC 2741</strain>
    </source>
</reference>
<keyword evidence="3" id="KW-1185">Reference proteome</keyword>
<feature type="transmembrane region" description="Helical" evidence="1">
    <location>
        <begin position="12"/>
        <end position="34"/>
    </location>
</feature>
<protein>
    <recommendedName>
        <fullName evidence="4">TPR repeat family protein</fullName>
    </recommendedName>
</protein>
<organism evidence="2 3">
    <name type="scientific">Clostridium argentinense CDC 2741</name>
    <dbReference type="NCBI Taxonomy" id="1418104"/>
    <lineage>
        <taxon>Bacteria</taxon>
        <taxon>Bacillati</taxon>
        <taxon>Bacillota</taxon>
        <taxon>Clostridia</taxon>
        <taxon>Eubacteriales</taxon>
        <taxon>Clostridiaceae</taxon>
        <taxon>Clostridium</taxon>
    </lineage>
</organism>
<dbReference type="AlphaFoldDB" id="A0A0C1RDS8"/>
<dbReference type="EMBL" id="AYSO01000007">
    <property type="protein sequence ID" value="KIE48476.1"/>
    <property type="molecule type" value="Genomic_DNA"/>
</dbReference>
<keyword evidence="1" id="KW-0812">Transmembrane</keyword>
<keyword evidence="1" id="KW-1133">Transmembrane helix</keyword>
<dbReference type="Proteomes" id="UP000031366">
    <property type="component" value="Unassembled WGS sequence"/>
</dbReference>
<sequence length="313" mass="37426">MGFKNKETRRKYKLSTVFAIIAVIFLIVGGKLYATESIFVRKLNDFKKYFTVNNQVEAHKIYDETKKEKHKEKIDTYLLDQLEALKFSLENNTIENEKAEESIVNFKYYGDKSEKIKVEYDKMLNYIEDDKHYKNGIKYFEEKEFIKAKEEFALVRENYKFYEQAQDTLKVIPERAKEFALKRLDSFIKDGDFQKALSKIDEALQLNNNDKDLLAEKDKIQKEKVEYLKNTKEVKAALEKIDKLHWLKDIKNVYVEEITYNNEPYYKVIEKDNKGNNLWQYDLYVHSKKDEVLLIKGKEVKNLNKFLEENKES</sequence>
<evidence type="ECO:0008006" key="4">
    <source>
        <dbReference type="Google" id="ProtNLM"/>
    </source>
</evidence>
<comment type="caution">
    <text evidence="2">The sequence shown here is derived from an EMBL/GenBank/DDBJ whole genome shotgun (WGS) entry which is preliminary data.</text>
</comment>
<dbReference type="RefSeq" id="WP_039629652.1">
    <property type="nucleotide sequence ID" value="NZ_AYSO01000007.1"/>
</dbReference>
<evidence type="ECO:0000313" key="2">
    <source>
        <dbReference type="EMBL" id="KIE48476.1"/>
    </source>
</evidence>
<evidence type="ECO:0000313" key="3">
    <source>
        <dbReference type="Proteomes" id="UP000031366"/>
    </source>
</evidence>
<gene>
    <name evidence="2" type="ORF">U732_4228</name>
</gene>